<feature type="compositionally biased region" description="Low complexity" evidence="3">
    <location>
        <begin position="260"/>
        <end position="282"/>
    </location>
</feature>
<evidence type="ECO:0008006" key="10">
    <source>
        <dbReference type="Google" id="ProtNLM"/>
    </source>
</evidence>
<feature type="domain" description="Sm" evidence="7">
    <location>
        <begin position="1"/>
        <end position="80"/>
    </location>
</feature>
<feature type="region of interest" description="Disordered" evidence="3">
    <location>
        <begin position="80"/>
        <end position="341"/>
    </location>
</feature>
<evidence type="ECO:0000256" key="2">
    <source>
        <dbReference type="PROSITE-ProRule" id="PRU00869"/>
    </source>
</evidence>
<dbReference type="Gene3D" id="2.30.30.100">
    <property type="match status" value="1"/>
</dbReference>
<dbReference type="AlphaFoldDB" id="A0A438NAQ4"/>
<dbReference type="Proteomes" id="UP000288859">
    <property type="component" value="Unassembled WGS sequence"/>
</dbReference>
<dbReference type="InterPro" id="IPR025762">
    <property type="entry name" value="DFDF"/>
</dbReference>
<dbReference type="GO" id="GO:0034063">
    <property type="term" value="P:stress granule assembly"/>
    <property type="evidence" value="ECO:0007669"/>
    <property type="project" value="TreeGrafter"/>
</dbReference>
<evidence type="ECO:0000259" key="5">
    <source>
        <dbReference type="PROSITE" id="PS51513"/>
    </source>
</evidence>
<feature type="compositionally biased region" description="Low complexity" evidence="3">
    <location>
        <begin position="319"/>
        <end position="332"/>
    </location>
</feature>
<gene>
    <name evidence="8" type="ORF">B0A52_03196</name>
</gene>
<feature type="compositionally biased region" description="Basic and acidic residues" evidence="3">
    <location>
        <begin position="247"/>
        <end position="258"/>
    </location>
</feature>
<protein>
    <recommendedName>
        <fullName evidence="10">DFDF domain-containing protein</fullName>
    </recommendedName>
</protein>
<feature type="compositionally biased region" description="Basic and acidic residues" evidence="3">
    <location>
        <begin position="493"/>
        <end position="502"/>
    </location>
</feature>
<dbReference type="InterPro" id="IPR025761">
    <property type="entry name" value="FFD_box"/>
</dbReference>
<name>A0A438NAQ4_EXOME</name>
<dbReference type="EMBL" id="NAJM01000010">
    <property type="protein sequence ID" value="RVX72843.1"/>
    <property type="molecule type" value="Genomic_DNA"/>
</dbReference>
<feature type="compositionally biased region" description="Gly residues" evidence="3">
    <location>
        <begin position="526"/>
        <end position="576"/>
    </location>
</feature>
<dbReference type="PROSITE" id="PS51513">
    <property type="entry name" value="FFD"/>
    <property type="match status" value="1"/>
</dbReference>
<dbReference type="PANTHER" id="PTHR13586">
    <property type="entry name" value="SCD6 PROTEIN-RELATED"/>
    <property type="match status" value="1"/>
</dbReference>
<dbReference type="InterPro" id="IPR025768">
    <property type="entry name" value="TFG_box"/>
</dbReference>
<dbReference type="PROSITE" id="PS51536">
    <property type="entry name" value="TFG"/>
    <property type="match status" value="1"/>
</dbReference>
<evidence type="ECO:0000313" key="9">
    <source>
        <dbReference type="Proteomes" id="UP000288859"/>
    </source>
</evidence>
<feature type="domain" description="DFDF" evidence="4">
    <location>
        <begin position="408"/>
        <end position="444"/>
    </location>
</feature>
<dbReference type="GO" id="GO:0000932">
    <property type="term" value="C:P-body"/>
    <property type="evidence" value="ECO:0007669"/>
    <property type="project" value="TreeGrafter"/>
</dbReference>
<feature type="domain" description="FFD box profile" evidence="5">
    <location>
        <begin position="478"/>
        <end position="494"/>
    </location>
</feature>
<feature type="domain" description="TFG box profile" evidence="6">
    <location>
        <begin position="506"/>
        <end position="526"/>
    </location>
</feature>
<feature type="region of interest" description="Disordered" evidence="3">
    <location>
        <begin position="375"/>
        <end position="419"/>
    </location>
</feature>
<feature type="compositionally biased region" description="Basic and acidic residues" evidence="3">
    <location>
        <begin position="456"/>
        <end position="471"/>
    </location>
</feature>
<evidence type="ECO:0000313" key="8">
    <source>
        <dbReference type="EMBL" id="RVX72843.1"/>
    </source>
</evidence>
<dbReference type="InterPro" id="IPR047575">
    <property type="entry name" value="Sm"/>
</dbReference>
<dbReference type="Pfam" id="PF09532">
    <property type="entry name" value="FDF"/>
    <property type="match status" value="1"/>
</dbReference>
<feature type="compositionally biased region" description="Pro residues" evidence="3">
    <location>
        <begin position="168"/>
        <end position="177"/>
    </location>
</feature>
<feature type="compositionally biased region" description="Polar residues" evidence="3">
    <location>
        <begin position="375"/>
        <end position="384"/>
    </location>
</feature>
<organism evidence="8 9">
    <name type="scientific">Exophiala mesophila</name>
    <name type="common">Black yeast-like fungus</name>
    <dbReference type="NCBI Taxonomy" id="212818"/>
    <lineage>
        <taxon>Eukaryota</taxon>
        <taxon>Fungi</taxon>
        <taxon>Dikarya</taxon>
        <taxon>Ascomycota</taxon>
        <taxon>Pezizomycotina</taxon>
        <taxon>Eurotiomycetes</taxon>
        <taxon>Chaetothyriomycetidae</taxon>
        <taxon>Chaetothyriales</taxon>
        <taxon>Herpotrichiellaceae</taxon>
        <taxon>Exophiala</taxon>
    </lineage>
</organism>
<feature type="compositionally biased region" description="Polar residues" evidence="3">
    <location>
        <begin position="472"/>
        <end position="492"/>
    </location>
</feature>
<dbReference type="VEuPathDB" id="FungiDB:PV10_04073"/>
<dbReference type="SUPFAM" id="SSF50182">
    <property type="entry name" value="Sm-like ribonucleoproteins"/>
    <property type="match status" value="1"/>
</dbReference>
<dbReference type="GO" id="GO:0033962">
    <property type="term" value="P:P-body assembly"/>
    <property type="evidence" value="ECO:0007669"/>
    <property type="project" value="TreeGrafter"/>
</dbReference>
<dbReference type="GO" id="GO:0003729">
    <property type="term" value="F:mRNA binding"/>
    <property type="evidence" value="ECO:0007669"/>
    <property type="project" value="TreeGrafter"/>
</dbReference>
<evidence type="ECO:0000259" key="4">
    <source>
        <dbReference type="PROSITE" id="PS51512"/>
    </source>
</evidence>
<feature type="short sequence motif" description="FFD box" evidence="1">
    <location>
        <begin position="478"/>
        <end position="494"/>
    </location>
</feature>
<feature type="short sequence motif" description="TFG box" evidence="2">
    <location>
        <begin position="506"/>
        <end position="526"/>
    </location>
</feature>
<reference evidence="8 9" key="1">
    <citation type="submission" date="2017-03" db="EMBL/GenBank/DDBJ databases">
        <title>Genomes of endolithic fungi from Antarctica.</title>
        <authorList>
            <person name="Coleine C."/>
            <person name="Masonjones S."/>
            <person name="Stajich J.E."/>
        </authorList>
    </citation>
    <scope>NUCLEOTIDE SEQUENCE [LARGE SCALE GENOMIC DNA]</scope>
    <source>
        <strain evidence="8 9">CCFEE 6314</strain>
    </source>
</reference>
<feature type="compositionally biased region" description="Low complexity" evidence="3">
    <location>
        <begin position="227"/>
        <end position="246"/>
    </location>
</feature>
<dbReference type="InterPro" id="IPR010920">
    <property type="entry name" value="LSM_dom_sf"/>
</dbReference>
<evidence type="ECO:0000259" key="7">
    <source>
        <dbReference type="PROSITE" id="PS52002"/>
    </source>
</evidence>
<feature type="compositionally biased region" description="Polar residues" evidence="3">
    <location>
        <begin position="293"/>
        <end position="317"/>
    </location>
</feature>
<accession>A0A438NAQ4</accession>
<feature type="region of interest" description="Disordered" evidence="3">
    <location>
        <begin position="439"/>
        <end position="584"/>
    </location>
</feature>
<dbReference type="InterPro" id="IPR025609">
    <property type="entry name" value="Lsm14-like_N"/>
</dbReference>
<dbReference type="CDD" id="cd01736">
    <property type="entry name" value="LSm14_N"/>
    <property type="match status" value="1"/>
</dbReference>
<dbReference type="SMART" id="SM01199">
    <property type="entry name" value="FDF"/>
    <property type="match status" value="1"/>
</dbReference>
<comment type="caution">
    <text evidence="8">The sequence shown here is derived from an EMBL/GenBank/DDBJ whole genome shotgun (WGS) entry which is preliminary data.</text>
</comment>
<evidence type="ECO:0000256" key="1">
    <source>
        <dbReference type="PROSITE-ProRule" id="PRU00846"/>
    </source>
</evidence>
<dbReference type="PROSITE" id="PS52002">
    <property type="entry name" value="SM"/>
    <property type="match status" value="1"/>
</dbReference>
<dbReference type="PROSITE" id="PS51512">
    <property type="entry name" value="DFDF"/>
    <property type="match status" value="1"/>
</dbReference>
<evidence type="ECO:0000259" key="6">
    <source>
        <dbReference type="PROSITE" id="PS51536"/>
    </source>
</evidence>
<dbReference type="Pfam" id="PF12701">
    <property type="entry name" value="LSM14"/>
    <property type="match status" value="1"/>
</dbReference>
<feature type="compositionally biased region" description="Basic and acidic residues" evidence="3">
    <location>
        <begin position="510"/>
        <end position="519"/>
    </location>
</feature>
<dbReference type="InterPro" id="IPR019050">
    <property type="entry name" value="FDF_dom"/>
</dbReference>
<dbReference type="PANTHER" id="PTHR13586:SF0">
    <property type="entry name" value="TRAILER HITCH, ISOFORM H"/>
    <property type="match status" value="1"/>
</dbReference>
<sequence>MSMDHLIGQRFNLISKSEIRYVGTLHEINAEQSTIALENVFSFGTEDRQVAKFIPPSQEKYGFIVFRGSDVKDIKIADEEPAAPSPQQNMPNDPAILNASRPGPPPQGPDGPFSPQGFPPPPPHFGGYYPPGQFGRGYGPPPGGFGPGPGFGPYGPPPPGYFGGPPGQGFPPGPPGRPGFHQQPPIGPPGQRPPQQHPQHSQQPSEGNSVGPAPASVQTSELPVDNKAPSATSAAAPPKTAGNAAGSEKKEPQPEKKKPAAVPTMASVAAAPAPKSAPTGPKNNRVAPAVPFTVNQKSFTPPVQPSTEGPLASTNGSVAKAAKPQSSQAAMEEAARQAKEAVAAAMAKLNPQAATAQAKPVPSGAAVDALSQRVSALSTSTVTDGAQRGGRGGSHRAGRGGTHPRGAGPAKRMEIPKSDFDFESANAKFNKEDLIKEAIATGSPPVAGAEETPLEVGEKDDSVQALQRKDSLPSNTGAAYNKSSSFFDNISSEAKDRVDANEARTQGRQLRSEEFKKNVETFGQGNVDGGFRGRGRGGGYGRGRGYGGYRGGYNSGNSRGGNGGYRGTRGRVGQGHGQVPASEA</sequence>
<dbReference type="OrthoDB" id="21539at2759"/>
<feature type="compositionally biased region" description="Pro residues" evidence="3">
    <location>
        <begin position="185"/>
        <end position="196"/>
    </location>
</feature>
<dbReference type="SMART" id="SM01271">
    <property type="entry name" value="LSM14"/>
    <property type="match status" value="1"/>
</dbReference>
<evidence type="ECO:0000256" key="3">
    <source>
        <dbReference type="SAM" id="MobiDB-lite"/>
    </source>
</evidence>
<proteinExistence type="predicted"/>